<feature type="binding site" evidence="16">
    <location>
        <position position="617"/>
    </location>
    <ligand>
        <name>ATP</name>
        <dbReference type="ChEBI" id="CHEBI:30616"/>
    </ligand>
</feature>
<keyword evidence="6" id="KW-0418">Kinase</keyword>
<dbReference type="PROSITE" id="PS00107">
    <property type="entry name" value="PROTEIN_KINASE_ATP"/>
    <property type="match status" value="1"/>
</dbReference>
<feature type="compositionally biased region" description="Polar residues" evidence="17">
    <location>
        <begin position="949"/>
        <end position="964"/>
    </location>
</feature>
<evidence type="ECO:0000256" key="18">
    <source>
        <dbReference type="SAM" id="Phobius"/>
    </source>
</evidence>
<feature type="transmembrane region" description="Helical" evidence="18">
    <location>
        <begin position="508"/>
        <end position="531"/>
    </location>
</feature>
<dbReference type="SUPFAM" id="SSF56112">
    <property type="entry name" value="Protein kinase-like (PK-like)"/>
    <property type="match status" value="1"/>
</dbReference>
<evidence type="ECO:0000256" key="1">
    <source>
        <dbReference type="ARBA" id="ARBA00004479"/>
    </source>
</evidence>
<comment type="subcellular location">
    <subcellularLocation>
        <location evidence="1">Membrane</location>
        <topology evidence="1">Single-pass type I membrane protein</topology>
    </subcellularLocation>
</comment>
<evidence type="ECO:0000259" key="20">
    <source>
        <dbReference type="PROSITE" id="PS50835"/>
    </source>
</evidence>
<keyword evidence="22" id="KW-1185">Reference proteome</keyword>
<dbReference type="SUPFAM" id="SSF48726">
    <property type="entry name" value="Immunoglobulin"/>
    <property type="match status" value="2"/>
</dbReference>
<keyword evidence="8 18" id="KW-1133">Transmembrane helix</keyword>
<evidence type="ECO:0000256" key="10">
    <source>
        <dbReference type="ARBA" id="ARBA00023137"/>
    </source>
</evidence>
<feature type="compositionally biased region" description="Basic and acidic residues" evidence="17">
    <location>
        <begin position="965"/>
        <end position="974"/>
    </location>
</feature>
<protein>
    <submittedName>
        <fullName evidence="21">STYK1 protein</fullName>
    </submittedName>
</protein>
<evidence type="ECO:0000313" key="21">
    <source>
        <dbReference type="EMBL" id="CAH1245760.1"/>
    </source>
</evidence>
<dbReference type="Gene3D" id="1.10.510.10">
    <property type="entry name" value="Transferase(Phosphotransferase) domain 1"/>
    <property type="match status" value="1"/>
</dbReference>
<dbReference type="InterPro" id="IPR003599">
    <property type="entry name" value="Ig_sub"/>
</dbReference>
<evidence type="ECO:0000256" key="11">
    <source>
        <dbReference type="ARBA" id="ARBA00023157"/>
    </source>
</evidence>
<proteinExistence type="predicted"/>
<dbReference type="PRINTS" id="PR00109">
    <property type="entry name" value="TYRKINASE"/>
</dbReference>
<keyword evidence="2" id="KW-0597">Phosphoprotein</keyword>
<keyword evidence="10" id="KW-0829">Tyrosine-protein kinase</keyword>
<evidence type="ECO:0000256" key="17">
    <source>
        <dbReference type="SAM" id="MobiDB-lite"/>
    </source>
</evidence>
<feature type="compositionally biased region" description="Low complexity" evidence="17">
    <location>
        <begin position="238"/>
        <end position="251"/>
    </location>
</feature>
<dbReference type="PANTHER" id="PTHR24416">
    <property type="entry name" value="TYROSINE-PROTEIN KINASE RECEPTOR"/>
    <property type="match status" value="1"/>
</dbReference>
<feature type="domain" description="Ig-like" evidence="20">
    <location>
        <begin position="379"/>
        <end position="461"/>
    </location>
</feature>
<evidence type="ECO:0000256" key="3">
    <source>
        <dbReference type="ARBA" id="ARBA00022679"/>
    </source>
</evidence>
<keyword evidence="11" id="KW-1015">Disulfide bond</keyword>
<feature type="compositionally biased region" description="Polar residues" evidence="17">
    <location>
        <begin position="103"/>
        <end position="130"/>
    </location>
</feature>
<sequence>MVTTTATQTTTTGHNDSPNDYNDATSDYHAWYSSLTSSHHTDRNNYTDYNPDYHTGHNDSPNDYNDATLDYHAWYSSLTSSHHTDRNNHTYSNSDYNSGYNKTNCNHPSDYQANTSYTGHTSDTGHNDNPSHYGDTNPDYTSDTGHNDNPSHYGDTNPDYTRYNDNCNNYTVGNPTNARFYTNTNTNPNNPTNARFYTNPNTDSDTWNSNNPGNYNCTNHSFRRHNNDRRDNNSATRYNDNSSNSYTDNNSVTWYDTNPSHDDHTDTNSDTWNSNNPSHDNCTDTNFHWHNYNYRGWIDNNSSDRYYFYDELIMRRIGNLVFGNEEYRGRVNLIGESSLLLNGTGPADAGNYTFTASFSDVSEHEAERQLIVHYPPKAPQIEATPGPTVTEGDTVVLRATADCFPPATYTWGRLDGSLPTAARVNATLGTLTISGVTMEDSGVYTVVAENYLGNSSARNVTIEVGPRPFFVAAIPSIGATLVTTGPHITPPPVNPPTSTGSQMTPLEIALIALGSTLVLAILLVGGLRCWWGKKKRARVERQKGPWYFHPFIKDRVYPLEQVPPPVPTRPQFLKYEVDRHHLELREQIGRGAFGVVHLATLRRTPGGLPADRTVVVKTVRGKPQCNEPFLACPSPLGESAVLDQGALTDHADSPIKSLCMSLLVYIRDLIGGPWKSLYIQQGDGASVEEKATFVREIETTINLGQHQNLLGLVGCCTLSNPPYLVAEYMAYGDLKKFLLKCRQPLANVLNSVYDMTELKMYQIGRQIANGMIFISEAGYVHGDLAARNILVGEDLMVKIADFGLATDVYERGYQRQDAEQKIPVRWMAPERLLREGRYTSKSDVWSFGVVLYEIAALGDVPYPSLGSTLLEELRRGHREHRPQGCPWELYNLMLSCWQWDEISRPGFQQLHLELDRLVEKNADVSYLKLSSASSDDEKSSGIFTDSLASSKESLEAPSTSGTSHVSEDLKENRAETSQPSVEDVRRSNEAEDVTIGQGDDSSKDRDQVRTNTRKSPRRNKWLKEGHDNSDSCAAEIQFVDPRRSGRSSRSTDRAKIGTDPYVYYKVPPKNSHKKQWQGSGKVIGEEQIEVLDFDSDIIESEALVF</sequence>
<dbReference type="EMBL" id="OV696699">
    <property type="protein sequence ID" value="CAH1245760.1"/>
    <property type="molecule type" value="Genomic_DNA"/>
</dbReference>
<keyword evidence="13" id="KW-0325">Glycoprotein</keyword>
<keyword evidence="5 16" id="KW-0547">Nucleotide-binding</keyword>
<dbReference type="InterPro" id="IPR017441">
    <property type="entry name" value="Protein_kinase_ATP_BS"/>
</dbReference>
<dbReference type="OrthoDB" id="10060115at2759"/>
<evidence type="ECO:0000256" key="6">
    <source>
        <dbReference type="ARBA" id="ARBA00022777"/>
    </source>
</evidence>
<evidence type="ECO:0000256" key="12">
    <source>
        <dbReference type="ARBA" id="ARBA00023170"/>
    </source>
</evidence>
<dbReference type="GO" id="GO:0005886">
    <property type="term" value="C:plasma membrane"/>
    <property type="evidence" value="ECO:0007669"/>
    <property type="project" value="TreeGrafter"/>
</dbReference>
<keyword evidence="9 18" id="KW-0472">Membrane</keyword>
<reference evidence="21" key="1">
    <citation type="submission" date="2022-01" db="EMBL/GenBank/DDBJ databases">
        <authorList>
            <person name="Braso-Vives M."/>
        </authorList>
    </citation>
    <scope>NUCLEOTIDE SEQUENCE</scope>
</reference>
<dbReference type="InterPro" id="IPR008266">
    <property type="entry name" value="Tyr_kinase_AS"/>
</dbReference>
<dbReference type="InterPro" id="IPR000719">
    <property type="entry name" value="Prot_kinase_dom"/>
</dbReference>
<keyword evidence="4 18" id="KW-0812">Transmembrane</keyword>
<dbReference type="Gene3D" id="2.60.40.10">
    <property type="entry name" value="Immunoglobulins"/>
    <property type="match status" value="2"/>
</dbReference>
<feature type="compositionally biased region" description="Basic residues" evidence="17">
    <location>
        <begin position="1011"/>
        <end position="1020"/>
    </location>
</feature>
<dbReference type="GO" id="GO:0005524">
    <property type="term" value="F:ATP binding"/>
    <property type="evidence" value="ECO:0007669"/>
    <property type="project" value="UniProtKB-UniRule"/>
</dbReference>
<dbReference type="Pfam" id="PF07714">
    <property type="entry name" value="PK_Tyr_Ser-Thr"/>
    <property type="match status" value="1"/>
</dbReference>
<feature type="region of interest" description="Disordered" evidence="17">
    <location>
        <begin position="103"/>
        <end position="272"/>
    </location>
</feature>
<dbReference type="AlphaFoldDB" id="A0A8J9Z241"/>
<feature type="region of interest" description="Disordered" evidence="17">
    <location>
        <begin position="949"/>
        <end position="1028"/>
    </location>
</feature>
<evidence type="ECO:0000256" key="16">
    <source>
        <dbReference type="PROSITE-ProRule" id="PRU10141"/>
    </source>
</evidence>
<dbReference type="InterPro" id="IPR007110">
    <property type="entry name" value="Ig-like_dom"/>
</dbReference>
<keyword evidence="12" id="KW-0675">Receptor</keyword>
<evidence type="ECO:0000256" key="7">
    <source>
        <dbReference type="ARBA" id="ARBA00022840"/>
    </source>
</evidence>
<evidence type="ECO:0000256" key="15">
    <source>
        <dbReference type="ARBA" id="ARBA00051243"/>
    </source>
</evidence>
<feature type="compositionally biased region" description="Low complexity" evidence="17">
    <location>
        <begin position="182"/>
        <end position="193"/>
    </location>
</feature>
<dbReference type="Proteomes" id="UP000838412">
    <property type="component" value="Chromosome 14"/>
</dbReference>
<comment type="catalytic activity">
    <reaction evidence="15">
        <text>L-tyrosyl-[protein] + ATP = O-phospho-L-tyrosyl-[protein] + ADP + H(+)</text>
        <dbReference type="Rhea" id="RHEA:10596"/>
        <dbReference type="Rhea" id="RHEA-COMP:10136"/>
        <dbReference type="Rhea" id="RHEA-COMP:20101"/>
        <dbReference type="ChEBI" id="CHEBI:15378"/>
        <dbReference type="ChEBI" id="CHEBI:30616"/>
        <dbReference type="ChEBI" id="CHEBI:46858"/>
        <dbReference type="ChEBI" id="CHEBI:61978"/>
        <dbReference type="ChEBI" id="CHEBI:456216"/>
        <dbReference type="EC" id="2.7.10.1"/>
    </reaction>
</comment>
<feature type="domain" description="Protein kinase" evidence="19">
    <location>
        <begin position="582"/>
        <end position="914"/>
    </location>
</feature>
<evidence type="ECO:0000256" key="2">
    <source>
        <dbReference type="ARBA" id="ARBA00022553"/>
    </source>
</evidence>
<dbReference type="Gene3D" id="3.30.200.20">
    <property type="entry name" value="Phosphorylase Kinase, domain 1"/>
    <property type="match status" value="2"/>
</dbReference>
<feature type="compositionally biased region" description="Low complexity" evidence="17">
    <location>
        <begin position="1"/>
        <end position="12"/>
    </location>
</feature>
<evidence type="ECO:0000256" key="8">
    <source>
        <dbReference type="ARBA" id="ARBA00022989"/>
    </source>
</evidence>
<evidence type="ECO:0000313" key="22">
    <source>
        <dbReference type="Proteomes" id="UP000838412"/>
    </source>
</evidence>
<dbReference type="InterPro" id="IPR050122">
    <property type="entry name" value="RTK"/>
</dbReference>
<dbReference type="SMART" id="SM00408">
    <property type="entry name" value="IGc2"/>
    <property type="match status" value="1"/>
</dbReference>
<gene>
    <name evidence="21" type="primary">STYK1</name>
    <name evidence="21" type="ORF">BLAG_LOCUS7987</name>
</gene>
<dbReference type="PANTHER" id="PTHR24416:SF620">
    <property type="entry name" value="TYROSINE-PROTEIN KINASE RECEPTOR TORSO"/>
    <property type="match status" value="1"/>
</dbReference>
<dbReference type="Pfam" id="PF13927">
    <property type="entry name" value="Ig_3"/>
    <property type="match status" value="1"/>
</dbReference>
<feature type="region of interest" description="Disordered" evidence="17">
    <location>
        <begin position="1"/>
        <end position="21"/>
    </location>
</feature>
<evidence type="ECO:0000256" key="4">
    <source>
        <dbReference type="ARBA" id="ARBA00022692"/>
    </source>
</evidence>
<evidence type="ECO:0000256" key="14">
    <source>
        <dbReference type="ARBA" id="ARBA00023319"/>
    </source>
</evidence>
<dbReference type="GO" id="GO:0043235">
    <property type="term" value="C:receptor complex"/>
    <property type="evidence" value="ECO:0007669"/>
    <property type="project" value="TreeGrafter"/>
</dbReference>
<evidence type="ECO:0000256" key="9">
    <source>
        <dbReference type="ARBA" id="ARBA00023136"/>
    </source>
</evidence>
<dbReference type="InterPro" id="IPR011009">
    <property type="entry name" value="Kinase-like_dom_sf"/>
</dbReference>
<dbReference type="InterPro" id="IPR001245">
    <property type="entry name" value="Ser-Thr/Tyr_kinase_cat_dom"/>
</dbReference>
<keyword evidence="3" id="KW-0808">Transferase</keyword>
<feature type="compositionally biased region" description="Polar residues" evidence="17">
    <location>
        <begin position="163"/>
        <end position="181"/>
    </location>
</feature>
<dbReference type="InterPro" id="IPR013783">
    <property type="entry name" value="Ig-like_fold"/>
</dbReference>
<dbReference type="GO" id="GO:0004714">
    <property type="term" value="F:transmembrane receptor protein tyrosine kinase activity"/>
    <property type="evidence" value="ECO:0007669"/>
    <property type="project" value="UniProtKB-EC"/>
</dbReference>
<keyword evidence="14" id="KW-0393">Immunoglobulin domain</keyword>
<keyword evidence="7 16" id="KW-0067">ATP-binding</keyword>
<dbReference type="InterPro" id="IPR003598">
    <property type="entry name" value="Ig_sub2"/>
</dbReference>
<organism evidence="21 22">
    <name type="scientific">Branchiostoma lanceolatum</name>
    <name type="common">Common lancelet</name>
    <name type="synonym">Amphioxus lanceolatum</name>
    <dbReference type="NCBI Taxonomy" id="7740"/>
    <lineage>
        <taxon>Eukaryota</taxon>
        <taxon>Metazoa</taxon>
        <taxon>Chordata</taxon>
        <taxon>Cephalochordata</taxon>
        <taxon>Leptocardii</taxon>
        <taxon>Amphioxiformes</taxon>
        <taxon>Branchiostomatidae</taxon>
        <taxon>Branchiostoma</taxon>
    </lineage>
</organism>
<dbReference type="PROSITE" id="PS50835">
    <property type="entry name" value="IG_LIKE"/>
    <property type="match status" value="1"/>
</dbReference>
<feature type="compositionally biased region" description="Polar residues" evidence="17">
    <location>
        <begin position="138"/>
        <end position="150"/>
    </location>
</feature>
<dbReference type="GO" id="GO:0007169">
    <property type="term" value="P:cell surface receptor protein tyrosine kinase signaling pathway"/>
    <property type="evidence" value="ECO:0007669"/>
    <property type="project" value="TreeGrafter"/>
</dbReference>
<dbReference type="CDD" id="cd00192">
    <property type="entry name" value="PTKc"/>
    <property type="match status" value="1"/>
</dbReference>
<accession>A0A8J9Z241</accession>
<evidence type="ECO:0000256" key="5">
    <source>
        <dbReference type="ARBA" id="ARBA00022741"/>
    </source>
</evidence>
<evidence type="ECO:0000259" key="19">
    <source>
        <dbReference type="PROSITE" id="PS50011"/>
    </source>
</evidence>
<name>A0A8J9Z241_BRALA</name>
<dbReference type="FunFam" id="1.10.510.10:FF:000554">
    <property type="entry name" value="Predicted protein"/>
    <property type="match status" value="1"/>
</dbReference>
<dbReference type="InterPro" id="IPR036179">
    <property type="entry name" value="Ig-like_dom_sf"/>
</dbReference>
<dbReference type="SMART" id="SM00409">
    <property type="entry name" value="IG"/>
    <property type="match status" value="1"/>
</dbReference>
<dbReference type="PROSITE" id="PS50011">
    <property type="entry name" value="PROTEIN_KINASE_DOM"/>
    <property type="match status" value="1"/>
</dbReference>
<dbReference type="PROSITE" id="PS00109">
    <property type="entry name" value="PROTEIN_KINASE_TYR"/>
    <property type="match status" value="1"/>
</dbReference>
<evidence type="ECO:0000256" key="13">
    <source>
        <dbReference type="ARBA" id="ARBA00023180"/>
    </source>
</evidence>
<feature type="compositionally biased region" description="Polar residues" evidence="17">
    <location>
        <begin position="195"/>
        <end position="218"/>
    </location>
</feature>